<dbReference type="InterPro" id="IPR027417">
    <property type="entry name" value="P-loop_NTPase"/>
</dbReference>
<gene>
    <name evidence="1" type="ORF">SAMN06273570_2745</name>
</gene>
<dbReference type="SUPFAM" id="SSF52540">
    <property type="entry name" value="P-loop containing nucleoside triphosphate hydrolases"/>
    <property type="match status" value="1"/>
</dbReference>
<proteinExistence type="predicted"/>
<organism evidence="1 2">
    <name type="scientific">Candidatus Pantoea floridensis</name>
    <dbReference type="NCBI Taxonomy" id="1938870"/>
    <lineage>
        <taxon>Bacteria</taxon>
        <taxon>Pseudomonadati</taxon>
        <taxon>Pseudomonadota</taxon>
        <taxon>Gammaproteobacteria</taxon>
        <taxon>Enterobacterales</taxon>
        <taxon>Erwiniaceae</taxon>
        <taxon>Pantoea</taxon>
    </lineage>
</organism>
<evidence type="ECO:0000313" key="1">
    <source>
        <dbReference type="EMBL" id="SOD38346.1"/>
    </source>
</evidence>
<evidence type="ECO:0008006" key="3">
    <source>
        <dbReference type="Google" id="ProtNLM"/>
    </source>
</evidence>
<name>A0A286BW18_9GAMM</name>
<reference evidence="2" key="1">
    <citation type="submission" date="2017-09" db="EMBL/GenBank/DDBJ databases">
        <authorList>
            <person name="Varghese N."/>
            <person name="Submissions S."/>
        </authorList>
    </citation>
    <scope>NUCLEOTIDE SEQUENCE [LARGE SCALE GENOMIC DNA]</scope>
    <source>
        <strain evidence="2">JKS000234</strain>
    </source>
</reference>
<sequence length="678" mass="78838">MSQSFNFSHFDRRTHYLYTRQNEKNKALTFLTEKQNVFIESGLGYGLSDFLYSIADAMDFDDSALIQIDLSEVISKKQLESKIKTDAGADISQIIFHYISHHDEKIILHFKNCSNDLDEDAVSYLRSLTNQISSTNPNSIIVFSSDVFIRAFRDISVKLDSLSYNEVSLILKNRFEERTFSHEELHSFHTLSEGIVKKLDRIIYYLDDASAQDVIEKKSLFVGVSYFETISEKTLKQIETLKTSTSDTLSFTLIKILSILKNGESLKNITKSKIGRDIDLDNIKKIVDMGIAKTIMIDNNTHIAKINPIVKDYIISGMQIEEINAISSEFLNITIVETKDGLKINSTNRRVLEQGYSTEGDNGCYLLVRNIFECKHNLDKFVDTPEEYERHLRHLSRLSTLSLRYVYALKNACVYNEVISSSLELLEAYGDTPPPHYYKYYLFIASSFRILGKYKDAKTYLEKCLNTCPSDDKPTLSECYVQELYLLEKTDEGKAIELAKRRKKEFRTSSIAHIVSDSVLSLNKPKQERIKSLTSLVRKSRKLNFHTLANNISLDLNKERKPQDRISSLDEVLHYETSSYNQCRALLVKYETFEENNMLENIQDEDIAKLRNVYNYLFNQRFDHLFKRCHILLWKIAEYRKNLDIIFMIYYKGQTIWILNNDTESEEEYSERFISLLN</sequence>
<dbReference type="InterPro" id="IPR011990">
    <property type="entry name" value="TPR-like_helical_dom_sf"/>
</dbReference>
<protein>
    <recommendedName>
        <fullName evidence="3">Tetratricopeptide repeat-containing protein</fullName>
    </recommendedName>
</protein>
<evidence type="ECO:0000313" key="2">
    <source>
        <dbReference type="Proteomes" id="UP000219271"/>
    </source>
</evidence>
<dbReference type="AlphaFoldDB" id="A0A286BW18"/>
<dbReference type="Proteomes" id="UP000219271">
    <property type="component" value="Unassembled WGS sequence"/>
</dbReference>
<dbReference type="SUPFAM" id="SSF48452">
    <property type="entry name" value="TPR-like"/>
    <property type="match status" value="1"/>
</dbReference>
<accession>A0A286BW18</accession>
<dbReference type="EMBL" id="OCMY01000001">
    <property type="protein sequence ID" value="SOD38346.1"/>
    <property type="molecule type" value="Genomic_DNA"/>
</dbReference>
<keyword evidence="2" id="KW-1185">Reference proteome</keyword>